<keyword evidence="3" id="KW-1185">Reference proteome</keyword>
<feature type="region of interest" description="Disordered" evidence="1">
    <location>
        <begin position="73"/>
        <end position="95"/>
    </location>
</feature>
<dbReference type="AlphaFoldDB" id="A0A9Q3HQZ3"/>
<organism evidence="2 3">
    <name type="scientific">Austropuccinia psidii MF-1</name>
    <dbReference type="NCBI Taxonomy" id="1389203"/>
    <lineage>
        <taxon>Eukaryota</taxon>
        <taxon>Fungi</taxon>
        <taxon>Dikarya</taxon>
        <taxon>Basidiomycota</taxon>
        <taxon>Pucciniomycotina</taxon>
        <taxon>Pucciniomycetes</taxon>
        <taxon>Pucciniales</taxon>
        <taxon>Sphaerophragmiaceae</taxon>
        <taxon>Austropuccinia</taxon>
    </lineage>
</organism>
<proteinExistence type="predicted"/>
<name>A0A9Q3HQZ3_9BASI</name>
<gene>
    <name evidence="2" type="ORF">O181_050505</name>
</gene>
<dbReference type="EMBL" id="AVOT02021763">
    <property type="protein sequence ID" value="MBW0510790.1"/>
    <property type="molecule type" value="Genomic_DNA"/>
</dbReference>
<comment type="caution">
    <text evidence="2">The sequence shown here is derived from an EMBL/GenBank/DDBJ whole genome shotgun (WGS) entry which is preliminary data.</text>
</comment>
<protein>
    <submittedName>
        <fullName evidence="2">Uncharacterized protein</fullName>
    </submittedName>
</protein>
<evidence type="ECO:0000313" key="2">
    <source>
        <dbReference type="EMBL" id="MBW0510790.1"/>
    </source>
</evidence>
<reference evidence="2" key="1">
    <citation type="submission" date="2021-03" db="EMBL/GenBank/DDBJ databases">
        <title>Draft genome sequence of rust myrtle Austropuccinia psidii MF-1, a brazilian biotype.</title>
        <authorList>
            <person name="Quecine M.C."/>
            <person name="Pachon D.M.R."/>
            <person name="Bonatelli M.L."/>
            <person name="Correr F.H."/>
            <person name="Franceschini L.M."/>
            <person name="Leite T.F."/>
            <person name="Margarido G.R.A."/>
            <person name="Almeida C.A."/>
            <person name="Ferrarezi J.A."/>
            <person name="Labate C.A."/>
        </authorList>
    </citation>
    <scope>NUCLEOTIDE SEQUENCE</scope>
    <source>
        <strain evidence="2">MF-1</strain>
    </source>
</reference>
<dbReference type="Proteomes" id="UP000765509">
    <property type="component" value="Unassembled WGS sequence"/>
</dbReference>
<evidence type="ECO:0000313" key="3">
    <source>
        <dbReference type="Proteomes" id="UP000765509"/>
    </source>
</evidence>
<accession>A0A9Q3HQZ3</accession>
<evidence type="ECO:0000256" key="1">
    <source>
        <dbReference type="SAM" id="MobiDB-lite"/>
    </source>
</evidence>
<sequence length="108" mass="12172">MTRVSATCFIVDGLRSISRLTTLCVQFFSSSHPNDVPSGRVEVFEFKILNFGNLKTKKIIKFNWRHSARARPRTRDRDCAPDASPMGTGCSSPQYTPLAARWRALAPR</sequence>